<evidence type="ECO:0000313" key="7">
    <source>
        <dbReference type="Proteomes" id="UP000199087"/>
    </source>
</evidence>
<evidence type="ECO:0000256" key="2">
    <source>
        <dbReference type="ARBA" id="ARBA00013457"/>
    </source>
</evidence>
<proteinExistence type="predicted"/>
<dbReference type="SUPFAM" id="SSF51412">
    <property type="entry name" value="Inosine monophosphate dehydrogenase (IMPDH)"/>
    <property type="match status" value="1"/>
</dbReference>
<dbReference type="Proteomes" id="UP000199087">
    <property type="component" value="Unassembled WGS sequence"/>
</dbReference>
<keyword evidence="5" id="KW-0560">Oxidoreductase</keyword>
<evidence type="ECO:0000256" key="1">
    <source>
        <dbReference type="ARBA" id="ARBA00003535"/>
    </source>
</evidence>
<keyword evidence="7" id="KW-1185">Reference proteome</keyword>
<keyword evidence="4" id="KW-0288">FMN</keyword>
<name>A0A0U1P4B6_9BACI</name>
<dbReference type="AlphaFoldDB" id="A0A0U1P4B6"/>
<dbReference type="PANTHER" id="PTHR32332">
    <property type="entry name" value="2-NITROPROPANE DIOXYGENASE"/>
    <property type="match status" value="1"/>
</dbReference>
<evidence type="ECO:0000256" key="4">
    <source>
        <dbReference type="ARBA" id="ARBA00022643"/>
    </source>
</evidence>
<reference evidence="7" key="1">
    <citation type="submission" date="2015-05" db="EMBL/GenBank/DDBJ databases">
        <authorList>
            <person name="Urmite Genomes"/>
        </authorList>
    </citation>
    <scope>NUCLEOTIDE SEQUENCE [LARGE SCALE GENOMIC DNA]</scope>
    <source>
        <strain evidence="7">LF1</strain>
    </source>
</reference>
<gene>
    <name evidence="6" type="ORF">BN000_04981</name>
</gene>
<dbReference type="Gene3D" id="3.20.20.70">
    <property type="entry name" value="Aldolase class I"/>
    <property type="match status" value="1"/>
</dbReference>
<organism evidence="6 7">
    <name type="scientific">Neobacillus massiliamazoniensis</name>
    <dbReference type="NCBI Taxonomy" id="1499688"/>
    <lineage>
        <taxon>Bacteria</taxon>
        <taxon>Bacillati</taxon>
        <taxon>Bacillota</taxon>
        <taxon>Bacilli</taxon>
        <taxon>Bacillales</taxon>
        <taxon>Bacillaceae</taxon>
        <taxon>Neobacillus</taxon>
    </lineage>
</organism>
<evidence type="ECO:0000313" key="6">
    <source>
        <dbReference type="EMBL" id="CRK84922.1"/>
    </source>
</evidence>
<keyword evidence="3" id="KW-0285">Flavoprotein</keyword>
<dbReference type="InterPro" id="IPR013785">
    <property type="entry name" value="Aldolase_TIM"/>
</dbReference>
<accession>A0A0U1P4B6</accession>
<dbReference type="OrthoDB" id="9778912at2"/>
<sequence>MNFPQLKIGHITPKVPIMQGGMGVGISLSKLASAVANAGGIGIISGTGISVDEMRSHIRQAKSAIKDSGYIGVNVLFAMNDFAEKMKAALDEKVDFIISGAGISRDMYSWGRQAGIPVISIVSSAKLAKISQKLGAAAVVVEGFEAGGHLGTDRPMFDILPEVVEAVSIPVIAAGGIMTGEDIAKALEMGASGVQMGTRFVASVECDAPLAFKQKYVDAKKEDILLVKTSVGLQGRAIANSFTDLITGPNKVKINNCQDCLKNCSYKFCTLDSLFKTVNGDVENGLVFAGARVHEVKEILPVQKIIDNLSAEYIAAIKQDSIALPLH</sequence>
<keyword evidence="6" id="KW-0223">Dioxygenase</keyword>
<dbReference type="InterPro" id="IPR004136">
    <property type="entry name" value="NMO"/>
</dbReference>
<dbReference type="GO" id="GO:0018580">
    <property type="term" value="F:nitronate monooxygenase activity"/>
    <property type="evidence" value="ECO:0007669"/>
    <property type="project" value="InterPro"/>
</dbReference>
<evidence type="ECO:0000256" key="3">
    <source>
        <dbReference type="ARBA" id="ARBA00022630"/>
    </source>
</evidence>
<dbReference type="STRING" id="1499688.BN000_04981"/>
<protein>
    <recommendedName>
        <fullName evidence="2">Probable nitronate monooxygenase</fullName>
    </recommendedName>
</protein>
<dbReference type="GO" id="GO:0051213">
    <property type="term" value="F:dioxygenase activity"/>
    <property type="evidence" value="ECO:0007669"/>
    <property type="project" value="UniProtKB-KW"/>
</dbReference>
<dbReference type="CDD" id="cd04730">
    <property type="entry name" value="NPD_like"/>
    <property type="match status" value="1"/>
</dbReference>
<dbReference type="EMBL" id="CVRB01000006">
    <property type="protein sequence ID" value="CRK84922.1"/>
    <property type="molecule type" value="Genomic_DNA"/>
</dbReference>
<evidence type="ECO:0000256" key="5">
    <source>
        <dbReference type="ARBA" id="ARBA00023002"/>
    </source>
</evidence>
<comment type="function">
    <text evidence="1">Nitronate monooxygenase that uses molecular oxygen to catalyze the oxidative denitrification of alkyl nitronates. Acts on propionate 3-nitronate (P3N), the presumed physiological substrate. Probably functions in the detoxification of P3N, a metabolic poison produced by plants and fungi as a defense mechanism.</text>
</comment>
<dbReference type="Pfam" id="PF03060">
    <property type="entry name" value="NMO"/>
    <property type="match status" value="1"/>
</dbReference>
<dbReference type="PANTHER" id="PTHR32332:SF18">
    <property type="entry name" value="2-NITROPROPANE DIOXYGENASE"/>
    <property type="match status" value="1"/>
</dbReference>